<proteinExistence type="inferred from homology"/>
<comment type="caution">
    <text evidence="13">The sequence shown here is derived from an EMBL/GenBank/DDBJ whole genome shotgun (WGS) entry which is preliminary data.</text>
</comment>
<dbReference type="PANTHER" id="PTHR46494">
    <property type="entry name" value="CORA FAMILY METAL ION TRANSPORTER (EUROFUNG)"/>
    <property type="match status" value="1"/>
</dbReference>
<dbReference type="CDD" id="cd12830">
    <property type="entry name" value="MtCorA-like"/>
    <property type="match status" value="1"/>
</dbReference>
<evidence type="ECO:0000256" key="10">
    <source>
        <dbReference type="ARBA" id="ARBA00034269"/>
    </source>
</evidence>
<reference evidence="13 14" key="1">
    <citation type="submission" date="2018-03" db="EMBL/GenBank/DDBJ databases">
        <title>Aquarubrobacter algicola gen. nov., sp. nov., a novel actinobacterium isolated from shallow eutrophic lake during the end of cyanobacterial harmful algal blooms.</title>
        <authorList>
            <person name="Chun S.J."/>
        </authorList>
    </citation>
    <scope>NUCLEOTIDE SEQUENCE [LARGE SCALE GENOMIC DNA]</scope>
    <source>
        <strain evidence="13 14">Seoho-28</strain>
    </source>
</reference>
<dbReference type="NCBIfam" id="TIGR00383">
    <property type="entry name" value="corA"/>
    <property type="match status" value="1"/>
</dbReference>
<dbReference type="Pfam" id="PF01544">
    <property type="entry name" value="CorA"/>
    <property type="match status" value="1"/>
</dbReference>
<keyword evidence="5 12" id="KW-0812">Transmembrane</keyword>
<keyword evidence="14" id="KW-1185">Reference proteome</keyword>
<evidence type="ECO:0000256" key="12">
    <source>
        <dbReference type="RuleBase" id="RU362010"/>
    </source>
</evidence>
<feature type="transmembrane region" description="Helical" evidence="12">
    <location>
        <begin position="310"/>
        <end position="327"/>
    </location>
</feature>
<evidence type="ECO:0000256" key="4">
    <source>
        <dbReference type="ARBA" id="ARBA00022475"/>
    </source>
</evidence>
<evidence type="ECO:0000256" key="8">
    <source>
        <dbReference type="ARBA" id="ARBA00023065"/>
    </source>
</evidence>
<comment type="function">
    <text evidence="11">Mediates influx of magnesium ions. Alternates between open and closed states. Activated by low cytoplasmic Mg(2+) levels. Inactive when cytoplasmic Mg(2+) levels are high.</text>
</comment>
<evidence type="ECO:0000256" key="9">
    <source>
        <dbReference type="ARBA" id="ARBA00023136"/>
    </source>
</evidence>
<accession>A0A2T4UBA2</accession>
<comment type="subcellular location">
    <subcellularLocation>
        <location evidence="1">Cell membrane</location>
        <topology evidence="1">Multi-pass membrane protein</topology>
    </subcellularLocation>
    <subcellularLocation>
        <location evidence="12">Membrane</location>
        <topology evidence="12">Multi-pass membrane protein</topology>
    </subcellularLocation>
</comment>
<keyword evidence="8 12" id="KW-0406">Ion transport</keyword>
<keyword evidence="4 12" id="KW-1003">Cell membrane</keyword>
<dbReference type="InterPro" id="IPR004488">
    <property type="entry name" value="Mg/Co-transport_prot_CorA"/>
</dbReference>
<dbReference type="GO" id="GO:0015095">
    <property type="term" value="F:magnesium ion transmembrane transporter activity"/>
    <property type="evidence" value="ECO:0007669"/>
    <property type="project" value="UniProtKB-UniRule"/>
</dbReference>
<dbReference type="InterPro" id="IPR002523">
    <property type="entry name" value="MgTranspt_CorA/ZnTranspt_ZntB"/>
</dbReference>
<evidence type="ECO:0000256" key="3">
    <source>
        <dbReference type="ARBA" id="ARBA00022448"/>
    </source>
</evidence>
<evidence type="ECO:0000256" key="7">
    <source>
        <dbReference type="ARBA" id="ARBA00022989"/>
    </source>
</evidence>
<keyword evidence="3 12" id="KW-0813">Transport</keyword>
<evidence type="ECO:0000313" key="14">
    <source>
        <dbReference type="Proteomes" id="UP000240739"/>
    </source>
</evidence>
<keyword evidence="6 12" id="KW-0460">Magnesium</keyword>
<dbReference type="SUPFAM" id="SSF144083">
    <property type="entry name" value="Magnesium transport protein CorA, transmembrane region"/>
    <property type="match status" value="1"/>
</dbReference>
<name>A0A2T4UBA2_9ACTN</name>
<keyword evidence="7 12" id="KW-1133">Transmembrane helix</keyword>
<dbReference type="SUPFAM" id="SSF143865">
    <property type="entry name" value="CorA soluble domain-like"/>
    <property type="match status" value="1"/>
</dbReference>
<dbReference type="Gene3D" id="3.30.460.20">
    <property type="entry name" value="CorA soluble domain-like"/>
    <property type="match status" value="1"/>
</dbReference>
<dbReference type="Gene3D" id="1.20.58.340">
    <property type="entry name" value="Magnesium transport protein CorA, transmembrane region"/>
    <property type="match status" value="2"/>
</dbReference>
<dbReference type="AlphaFoldDB" id="A0A2T4UBA2"/>
<gene>
    <name evidence="12 13" type="primary">corA</name>
    <name evidence="13" type="ORF">C7Y72_22200</name>
</gene>
<evidence type="ECO:0000256" key="11">
    <source>
        <dbReference type="ARBA" id="ARBA00045497"/>
    </source>
</evidence>
<dbReference type="Proteomes" id="UP000240739">
    <property type="component" value="Unassembled WGS sequence"/>
</dbReference>
<dbReference type="GO" id="GO:0050897">
    <property type="term" value="F:cobalt ion binding"/>
    <property type="evidence" value="ECO:0007669"/>
    <property type="project" value="TreeGrafter"/>
</dbReference>
<dbReference type="GO" id="GO:0005886">
    <property type="term" value="C:plasma membrane"/>
    <property type="evidence" value="ECO:0007669"/>
    <property type="project" value="UniProtKB-SubCell"/>
</dbReference>
<dbReference type="PANTHER" id="PTHR46494:SF1">
    <property type="entry name" value="CORA FAMILY METAL ION TRANSPORTER (EUROFUNG)"/>
    <property type="match status" value="1"/>
</dbReference>
<evidence type="ECO:0000256" key="2">
    <source>
        <dbReference type="ARBA" id="ARBA00009765"/>
    </source>
</evidence>
<dbReference type="GO" id="GO:0000287">
    <property type="term" value="F:magnesium ion binding"/>
    <property type="evidence" value="ECO:0007669"/>
    <property type="project" value="TreeGrafter"/>
</dbReference>
<dbReference type="InterPro" id="IPR045863">
    <property type="entry name" value="CorA_TM1_TM2"/>
</dbReference>
<dbReference type="EMBL" id="PYYB01000006">
    <property type="protein sequence ID" value="PTL54128.1"/>
    <property type="molecule type" value="Genomic_DNA"/>
</dbReference>
<evidence type="ECO:0000313" key="13">
    <source>
        <dbReference type="EMBL" id="PTL54128.1"/>
    </source>
</evidence>
<dbReference type="InterPro" id="IPR045861">
    <property type="entry name" value="CorA_cytoplasmic_dom"/>
</dbReference>
<dbReference type="GO" id="GO:0015087">
    <property type="term" value="F:cobalt ion transmembrane transporter activity"/>
    <property type="evidence" value="ECO:0007669"/>
    <property type="project" value="UniProtKB-UniRule"/>
</dbReference>
<evidence type="ECO:0000256" key="5">
    <source>
        <dbReference type="ARBA" id="ARBA00022692"/>
    </source>
</evidence>
<sequence>MGARGARGARRVIVDCALYEDGVRRPGTIELADALESCRHDGRAFVWIGLHEPDEAEFDAVRDEFRLHELAIEDAVVAHQRPKLEVYGDHVFVVLKTVEYRDPDEVIDVGEILMFVAREFIVTVRHGRPSPLSEVRGRLEARPELLKLGPSAVFHAIVDRIVDDYEPAVLGVENDIQEVEAQVFTDDRTSNPTERIFRLEREVLQFQRAVVPLATPLDRLARGQFDAVHDDLHSYFRDVHDHLLRVSSQIDTQRQLLSSALQAYLAQVSVRQNDDMRRIAAWAAILAVPTALAGIYGMNFEHMPELRWQYGYPLVIAVMATICSLLYRRLRRAGWL</sequence>
<keyword evidence="9 12" id="KW-0472">Membrane</keyword>
<dbReference type="OrthoDB" id="9803416at2"/>
<protein>
    <recommendedName>
        <fullName evidence="12">Magnesium transport protein CorA</fullName>
    </recommendedName>
</protein>
<feature type="transmembrane region" description="Helical" evidence="12">
    <location>
        <begin position="279"/>
        <end position="298"/>
    </location>
</feature>
<comment type="catalytic activity">
    <reaction evidence="10">
        <text>Mg(2+)(in) = Mg(2+)(out)</text>
        <dbReference type="Rhea" id="RHEA:29827"/>
        <dbReference type="ChEBI" id="CHEBI:18420"/>
    </reaction>
</comment>
<evidence type="ECO:0000256" key="6">
    <source>
        <dbReference type="ARBA" id="ARBA00022842"/>
    </source>
</evidence>
<evidence type="ECO:0000256" key="1">
    <source>
        <dbReference type="ARBA" id="ARBA00004651"/>
    </source>
</evidence>
<organism evidence="13 14">
    <name type="scientific">Paraconexibacter algicola</name>
    <dbReference type="NCBI Taxonomy" id="2133960"/>
    <lineage>
        <taxon>Bacteria</taxon>
        <taxon>Bacillati</taxon>
        <taxon>Actinomycetota</taxon>
        <taxon>Thermoleophilia</taxon>
        <taxon>Solirubrobacterales</taxon>
        <taxon>Paraconexibacteraceae</taxon>
        <taxon>Paraconexibacter</taxon>
    </lineage>
</organism>
<dbReference type="FunFam" id="1.20.58.340:FF:000004">
    <property type="entry name" value="Magnesium transport protein CorA"/>
    <property type="match status" value="1"/>
</dbReference>
<dbReference type="RefSeq" id="WP_107571403.1">
    <property type="nucleotide sequence ID" value="NZ_PYYB01000006.1"/>
</dbReference>
<comment type="similarity">
    <text evidence="2 12">Belongs to the CorA metal ion transporter (MIT) (TC 1.A.35) family.</text>
</comment>